<dbReference type="AlphaFoldDB" id="A0A7X2XU89"/>
<reference evidence="5 6" key="1">
    <citation type="submission" date="2019-11" db="EMBL/GenBank/DDBJ databases">
        <title>Lactobacillus sp. nov. CRM56-3, isolated from fermented tea leaves.</title>
        <authorList>
            <person name="Phuengjayaem S."/>
            <person name="Tanasupawat S."/>
        </authorList>
    </citation>
    <scope>NUCLEOTIDE SEQUENCE [LARGE SCALE GENOMIC DNA]</scope>
    <source>
        <strain evidence="5 6">CRM56-3</strain>
    </source>
</reference>
<organism evidence="5 6">
    <name type="scientific">Secundilactobacillus folii</name>
    <dbReference type="NCBI Taxonomy" id="2678357"/>
    <lineage>
        <taxon>Bacteria</taxon>
        <taxon>Bacillati</taxon>
        <taxon>Bacillota</taxon>
        <taxon>Bacilli</taxon>
        <taxon>Lactobacillales</taxon>
        <taxon>Lactobacillaceae</taxon>
        <taxon>Secundilactobacillus</taxon>
    </lineage>
</organism>
<dbReference type="CDD" id="cd00090">
    <property type="entry name" value="HTH_ARSR"/>
    <property type="match status" value="1"/>
</dbReference>
<keyword evidence="2" id="KW-0238">DNA-binding</keyword>
<keyword evidence="6" id="KW-1185">Reference proteome</keyword>
<sequence length="296" mass="33220">MFVDLSKKSLIVYKALASPVRLRIIELLGRQSYSVKELADLLNLSQPITLKHVNLLQKAGVIRFKRVGKNKISYLCITEVVLKLPDAENNSMLSKQTDIPVGSFVDYSVEPTCGLATSMGFIGKTDDPQYFLDPARMSAKILWFSKGFVEYDVGNFLKPKDKVKMLTLSGEFGSEVPLSNNDYPSDITFSLNGHRLVTWTSPGDFADTRGKYTPNWTPAEFNQYGTQLTILVSNEGTWIGGNRVSNLTINELLPLPRRMKLRISVEENAEHVGGCTIFGKHFGNVDREMALTYYYI</sequence>
<dbReference type="InterPro" id="IPR011991">
    <property type="entry name" value="ArsR-like_HTH"/>
</dbReference>
<proteinExistence type="predicted"/>
<dbReference type="EMBL" id="WNJO01000003">
    <property type="protein sequence ID" value="MTV81669.1"/>
    <property type="molecule type" value="Genomic_DNA"/>
</dbReference>
<dbReference type="GO" id="GO:0003677">
    <property type="term" value="F:DNA binding"/>
    <property type="evidence" value="ECO:0007669"/>
    <property type="project" value="UniProtKB-KW"/>
</dbReference>
<dbReference type="Pfam" id="PF01022">
    <property type="entry name" value="HTH_5"/>
    <property type="match status" value="1"/>
</dbReference>
<name>A0A7X2XU89_9LACO</name>
<dbReference type="SMART" id="SM00418">
    <property type="entry name" value="HTH_ARSR"/>
    <property type="match status" value="1"/>
</dbReference>
<comment type="caution">
    <text evidence="5">The sequence shown here is derived from an EMBL/GenBank/DDBJ whole genome shotgun (WGS) entry which is preliminary data.</text>
</comment>
<gene>
    <name evidence="5" type="ORF">GM612_03240</name>
</gene>
<dbReference type="InterPro" id="IPR051011">
    <property type="entry name" value="Metal_resp_trans_reg"/>
</dbReference>
<dbReference type="SUPFAM" id="SSF46785">
    <property type="entry name" value="Winged helix' DNA-binding domain"/>
    <property type="match status" value="1"/>
</dbReference>
<feature type="domain" description="HTH arsR-type" evidence="4">
    <location>
        <begin position="1"/>
        <end position="95"/>
    </location>
</feature>
<evidence type="ECO:0000256" key="3">
    <source>
        <dbReference type="ARBA" id="ARBA00023163"/>
    </source>
</evidence>
<evidence type="ECO:0000259" key="4">
    <source>
        <dbReference type="PROSITE" id="PS50987"/>
    </source>
</evidence>
<dbReference type="Gene3D" id="1.10.10.10">
    <property type="entry name" value="Winged helix-like DNA-binding domain superfamily/Winged helix DNA-binding domain"/>
    <property type="match status" value="1"/>
</dbReference>
<dbReference type="GO" id="GO:0003700">
    <property type="term" value="F:DNA-binding transcription factor activity"/>
    <property type="evidence" value="ECO:0007669"/>
    <property type="project" value="InterPro"/>
</dbReference>
<dbReference type="PROSITE" id="PS50987">
    <property type="entry name" value="HTH_ARSR_2"/>
    <property type="match status" value="1"/>
</dbReference>
<evidence type="ECO:0000256" key="1">
    <source>
        <dbReference type="ARBA" id="ARBA00023015"/>
    </source>
</evidence>
<evidence type="ECO:0000256" key="2">
    <source>
        <dbReference type="ARBA" id="ARBA00023125"/>
    </source>
</evidence>
<keyword evidence="1" id="KW-0805">Transcription regulation</keyword>
<dbReference type="InterPro" id="IPR001845">
    <property type="entry name" value="HTH_ArsR_DNA-bd_dom"/>
</dbReference>
<dbReference type="RefSeq" id="WP_155430961.1">
    <property type="nucleotide sequence ID" value="NZ_WNJO01000003.1"/>
</dbReference>
<evidence type="ECO:0000313" key="5">
    <source>
        <dbReference type="EMBL" id="MTV81669.1"/>
    </source>
</evidence>
<protein>
    <submittedName>
        <fullName evidence="5">Helix-turn-helix domain-containing protein</fullName>
    </submittedName>
</protein>
<evidence type="ECO:0000313" key="6">
    <source>
        <dbReference type="Proteomes" id="UP000466388"/>
    </source>
</evidence>
<dbReference type="PANTHER" id="PTHR43132:SF2">
    <property type="entry name" value="ARSENICAL RESISTANCE OPERON REPRESSOR ARSR-RELATED"/>
    <property type="match status" value="1"/>
</dbReference>
<dbReference type="Proteomes" id="UP000466388">
    <property type="component" value="Unassembled WGS sequence"/>
</dbReference>
<dbReference type="PRINTS" id="PR00778">
    <property type="entry name" value="HTHARSR"/>
</dbReference>
<dbReference type="InterPro" id="IPR036390">
    <property type="entry name" value="WH_DNA-bd_sf"/>
</dbReference>
<dbReference type="PANTHER" id="PTHR43132">
    <property type="entry name" value="ARSENICAL RESISTANCE OPERON REPRESSOR ARSR-RELATED"/>
    <property type="match status" value="1"/>
</dbReference>
<keyword evidence="3" id="KW-0804">Transcription</keyword>
<accession>A0A7X2XU89</accession>
<dbReference type="InterPro" id="IPR036388">
    <property type="entry name" value="WH-like_DNA-bd_sf"/>
</dbReference>